<evidence type="ECO:0000313" key="3">
    <source>
        <dbReference type="Proteomes" id="UP000589085"/>
    </source>
</evidence>
<dbReference type="EMBL" id="JABEQJ010000005">
    <property type="protein sequence ID" value="MBB2159713.1"/>
    <property type="molecule type" value="Genomic_DNA"/>
</dbReference>
<evidence type="ECO:0000313" key="2">
    <source>
        <dbReference type="EMBL" id="MBB2159713.1"/>
    </source>
</evidence>
<dbReference type="InterPro" id="IPR045942">
    <property type="entry name" value="DUF6362"/>
</dbReference>
<gene>
    <name evidence="2" type="ORF">HLH48_05915</name>
</gene>
<dbReference type="AlphaFoldDB" id="A0A7W4IBE5"/>
<evidence type="ECO:0000259" key="1">
    <source>
        <dbReference type="Pfam" id="PF19889"/>
    </source>
</evidence>
<dbReference type="Proteomes" id="UP000589085">
    <property type="component" value="Unassembled WGS sequence"/>
</dbReference>
<comment type="caution">
    <text evidence="2">The sequence shown here is derived from an EMBL/GenBank/DDBJ whole genome shotgun (WGS) entry which is preliminary data.</text>
</comment>
<dbReference type="RefSeq" id="WP_182996564.1">
    <property type="nucleotide sequence ID" value="NZ_JABEQJ010000005.1"/>
</dbReference>
<accession>A0A7W4IBE5</accession>
<proteinExistence type="predicted"/>
<name>A0A7W4IBE5_9PROT</name>
<feature type="domain" description="DUF6362" evidence="1">
    <location>
        <begin position="36"/>
        <end position="141"/>
    </location>
</feature>
<reference evidence="2 3" key="1">
    <citation type="submission" date="2020-04" db="EMBL/GenBank/DDBJ databases">
        <title>Description of novel Gluconacetobacter.</title>
        <authorList>
            <person name="Sombolestani A."/>
        </authorList>
    </citation>
    <scope>NUCLEOTIDE SEQUENCE [LARGE SCALE GENOMIC DNA]</scope>
    <source>
        <strain evidence="2 3">LMG 19747</strain>
    </source>
</reference>
<dbReference type="Pfam" id="PF19889">
    <property type="entry name" value="DUF6362"/>
    <property type="match status" value="1"/>
</dbReference>
<protein>
    <recommendedName>
        <fullName evidence="1">DUF6362 domain-containing protein</fullName>
    </recommendedName>
</protein>
<organism evidence="2 3">
    <name type="scientific">Gluconacetobacter sacchari</name>
    <dbReference type="NCBI Taxonomy" id="92759"/>
    <lineage>
        <taxon>Bacteria</taxon>
        <taxon>Pseudomonadati</taxon>
        <taxon>Pseudomonadota</taxon>
        <taxon>Alphaproteobacteria</taxon>
        <taxon>Acetobacterales</taxon>
        <taxon>Acetobacteraceae</taxon>
        <taxon>Gluconacetobacter</taxon>
    </lineage>
</organism>
<sequence length="164" mass="18366">MMRPASLGDGLSWADVISRRLFEAGCTLAVLPMHGLRPANVRVAWPEMVADADASWIDAMPDDSGRMPRPTAKAIARMDEALGWLALIGNERANWRRSICLRLVVHPISHRHRWAWRAVGRKLGVDHKTAQSWHERGVSAITRKIACPDFSASQIPQKAIEEFI</sequence>